<evidence type="ECO:0000313" key="7">
    <source>
        <dbReference type="EMBL" id="KAG5457853.1"/>
    </source>
</evidence>
<dbReference type="Proteomes" id="UP000673691">
    <property type="component" value="Unassembled WGS sequence"/>
</dbReference>
<dbReference type="SUPFAM" id="SSF50729">
    <property type="entry name" value="PH domain-like"/>
    <property type="match status" value="1"/>
</dbReference>
<protein>
    <submittedName>
        <fullName evidence="7">CNH domain-containing protein</fullName>
    </submittedName>
</protein>
<evidence type="ECO:0000259" key="4">
    <source>
        <dbReference type="PROSITE" id="PS50003"/>
    </source>
</evidence>
<feature type="domain" description="PH" evidence="4">
    <location>
        <begin position="100"/>
        <end position="260"/>
    </location>
</feature>
<gene>
    <name evidence="7" type="ORF">BJ554DRAFT_2033</name>
</gene>
<dbReference type="InterPro" id="IPR035899">
    <property type="entry name" value="DBL_dom_sf"/>
</dbReference>
<dbReference type="PROSITE" id="PS50010">
    <property type="entry name" value="DH_2"/>
    <property type="match status" value="1"/>
</dbReference>
<dbReference type="InterPro" id="IPR011993">
    <property type="entry name" value="PH-like_dom_sf"/>
</dbReference>
<dbReference type="OrthoDB" id="2272012at2759"/>
<evidence type="ECO:0000256" key="3">
    <source>
        <dbReference type="SAM" id="MobiDB-lite"/>
    </source>
</evidence>
<dbReference type="GO" id="GO:0005085">
    <property type="term" value="F:guanyl-nucleotide exchange factor activity"/>
    <property type="evidence" value="ECO:0007669"/>
    <property type="project" value="UniProtKB-KW"/>
</dbReference>
<keyword evidence="8" id="KW-1185">Reference proteome</keyword>
<feature type="region of interest" description="Disordered" evidence="3">
    <location>
        <begin position="182"/>
        <end position="216"/>
    </location>
</feature>
<dbReference type="InterPro" id="IPR041675">
    <property type="entry name" value="PH_5"/>
</dbReference>
<evidence type="ECO:0000313" key="8">
    <source>
        <dbReference type="Proteomes" id="UP000673691"/>
    </source>
</evidence>
<keyword evidence="1" id="KW-0597">Phosphoprotein</keyword>
<dbReference type="InterPro" id="IPR052233">
    <property type="entry name" value="Rho-type_GEFs"/>
</dbReference>
<keyword evidence="2" id="KW-0344">Guanine-nucleotide releasing factor</keyword>
<dbReference type="InterPro" id="IPR000219">
    <property type="entry name" value="DH_dom"/>
</dbReference>
<dbReference type="PANTHER" id="PTHR46572">
    <property type="entry name" value="RHO1 GDP-GTP EXCHANGE PROTEIN 1-RELATED"/>
    <property type="match status" value="1"/>
</dbReference>
<feature type="non-terminal residue" evidence="7">
    <location>
        <position position="569"/>
    </location>
</feature>
<organism evidence="7 8">
    <name type="scientific">Olpidium bornovanus</name>
    <dbReference type="NCBI Taxonomy" id="278681"/>
    <lineage>
        <taxon>Eukaryota</taxon>
        <taxon>Fungi</taxon>
        <taxon>Fungi incertae sedis</taxon>
        <taxon>Olpidiomycota</taxon>
        <taxon>Olpidiomycotina</taxon>
        <taxon>Olpidiomycetes</taxon>
        <taxon>Olpidiales</taxon>
        <taxon>Olpidiaceae</taxon>
        <taxon>Olpidium</taxon>
    </lineage>
</organism>
<evidence type="ECO:0000259" key="5">
    <source>
        <dbReference type="PROSITE" id="PS50010"/>
    </source>
</evidence>
<feature type="domain" description="DH" evidence="5">
    <location>
        <begin position="1"/>
        <end position="65"/>
    </location>
</feature>
<sequence length="569" mass="63803">AQERHPDSRKLPIQSFLGRPTTRLGRYKLLLEAVLKFTAEDNQDQADIPAALKKVKSLLSQINVETGINDNRLRLSQLNDRLVLKNDEYRDLKLLDPERVMIREGVLKRADTVELTVFLLDNYLLLTKAKKGKDGQPEYRSHKPPIPLEMILLMEDPSPRLGLRRNSSMLFKPTFGNGGTAANGDADVDLSSVGDGRDGEKSLPAGHSRSLSAEISSGGAKQGYPFSLTRLGKSGGVITLYAKTLAEWRQWKEKIEKQVALLLKRTKIFSMKIVCQQGFAPVNRVLCAAVFGVANRLVVGTDDGLYVNGADEPQSFRRAIELERVSQVEVVEESSSVFALSRGELLSFDLDALEFHESTASKRPQRISSHVTFFRVGECLGRKLVCAVKSTSLSSTVKVMEPVVDSRYKKSTPGFAKLLMRGTNDNLKVFKEFYIPSEATSVDFLRKKLCVGCTKGFEIVDLDSLKTQGFLDPEDENLKFVADRVNVVPITIFRIDDSHFLLCYDLFAFYVDKTGHRAKGNWFIVWEGKPEAFGTFRRLRFFDRFPLPRGSVVLRNTCLVCAKKIAVLH</sequence>
<feature type="non-terminal residue" evidence="7">
    <location>
        <position position="1"/>
    </location>
</feature>
<dbReference type="AlphaFoldDB" id="A0A8H8DGY6"/>
<evidence type="ECO:0000256" key="1">
    <source>
        <dbReference type="ARBA" id="ARBA00022553"/>
    </source>
</evidence>
<dbReference type="InterPro" id="IPR001180">
    <property type="entry name" value="CNH_dom"/>
</dbReference>
<dbReference type="SUPFAM" id="SSF48065">
    <property type="entry name" value="DBL homology domain (DH-domain)"/>
    <property type="match status" value="1"/>
</dbReference>
<dbReference type="Gene3D" id="2.30.29.30">
    <property type="entry name" value="Pleckstrin-homology domain (PH domain)/Phosphotyrosine-binding domain (PTB)"/>
    <property type="match status" value="1"/>
</dbReference>
<dbReference type="InterPro" id="IPR001849">
    <property type="entry name" value="PH_domain"/>
</dbReference>
<dbReference type="PANTHER" id="PTHR46572:SF2">
    <property type="entry name" value="RHO1 GDP-GTP EXCHANGE PROTEIN 1-RELATED"/>
    <property type="match status" value="1"/>
</dbReference>
<dbReference type="PROSITE" id="PS50219">
    <property type="entry name" value="CNH"/>
    <property type="match status" value="1"/>
</dbReference>
<accession>A0A8H8DGY6</accession>
<dbReference type="SMART" id="SM00036">
    <property type="entry name" value="CNH"/>
    <property type="match status" value="1"/>
</dbReference>
<proteinExistence type="predicted"/>
<reference evidence="7 8" key="1">
    <citation type="journal article" name="Sci. Rep.">
        <title>Genome-scale phylogenetic analyses confirm Olpidium as the closest living zoosporic fungus to the non-flagellated, terrestrial fungi.</title>
        <authorList>
            <person name="Chang Y."/>
            <person name="Rochon D."/>
            <person name="Sekimoto S."/>
            <person name="Wang Y."/>
            <person name="Chovatia M."/>
            <person name="Sandor L."/>
            <person name="Salamov A."/>
            <person name="Grigoriev I.V."/>
            <person name="Stajich J.E."/>
            <person name="Spatafora J.W."/>
        </authorList>
    </citation>
    <scope>NUCLEOTIDE SEQUENCE [LARGE SCALE GENOMIC DNA]</scope>
    <source>
        <strain evidence="7">S191</strain>
    </source>
</reference>
<feature type="domain" description="CNH" evidence="6">
    <location>
        <begin position="282"/>
        <end position="569"/>
    </location>
</feature>
<dbReference type="SMART" id="SM00233">
    <property type="entry name" value="PH"/>
    <property type="match status" value="1"/>
</dbReference>
<evidence type="ECO:0000259" key="6">
    <source>
        <dbReference type="PROSITE" id="PS50219"/>
    </source>
</evidence>
<comment type="caution">
    <text evidence="7">The sequence shown here is derived from an EMBL/GenBank/DDBJ whole genome shotgun (WGS) entry which is preliminary data.</text>
</comment>
<dbReference type="Pfam" id="PF15405">
    <property type="entry name" value="PH_5"/>
    <property type="match status" value="1"/>
</dbReference>
<name>A0A8H8DGY6_9FUNG</name>
<evidence type="ECO:0000256" key="2">
    <source>
        <dbReference type="ARBA" id="ARBA00022658"/>
    </source>
</evidence>
<dbReference type="Pfam" id="PF00780">
    <property type="entry name" value="CNH"/>
    <property type="match status" value="1"/>
</dbReference>
<dbReference type="Gene3D" id="1.20.900.10">
    <property type="entry name" value="Dbl homology (DH) domain"/>
    <property type="match status" value="1"/>
</dbReference>
<dbReference type="Pfam" id="PF00621">
    <property type="entry name" value="RhoGEF"/>
    <property type="match status" value="1"/>
</dbReference>
<dbReference type="PROSITE" id="PS50003">
    <property type="entry name" value="PH_DOMAIN"/>
    <property type="match status" value="1"/>
</dbReference>
<dbReference type="EMBL" id="JAEFCI010009367">
    <property type="protein sequence ID" value="KAG5457853.1"/>
    <property type="molecule type" value="Genomic_DNA"/>
</dbReference>